<dbReference type="InterPro" id="IPR000524">
    <property type="entry name" value="Tscrpt_reg_HTH_GntR"/>
</dbReference>
<dbReference type="Pfam" id="PF00155">
    <property type="entry name" value="Aminotran_1_2"/>
    <property type="match status" value="1"/>
</dbReference>
<dbReference type="Pfam" id="PF00392">
    <property type="entry name" value="GntR"/>
    <property type="match status" value="1"/>
</dbReference>
<dbReference type="PRINTS" id="PR00035">
    <property type="entry name" value="HTHGNTR"/>
</dbReference>
<gene>
    <name evidence="8" type="ORF">LJ657_01215</name>
</gene>
<feature type="domain" description="HTH gntR-type" evidence="7">
    <location>
        <begin position="22"/>
        <end position="90"/>
    </location>
</feature>
<evidence type="ECO:0000256" key="2">
    <source>
        <dbReference type="ARBA" id="ARBA00022898"/>
    </source>
</evidence>
<dbReference type="InterPro" id="IPR015424">
    <property type="entry name" value="PyrdxlP-dep_Trfase"/>
</dbReference>
<dbReference type="InterPro" id="IPR036390">
    <property type="entry name" value="WH_DNA-bd_sf"/>
</dbReference>
<keyword evidence="8" id="KW-0032">Aminotransferase</keyword>
<evidence type="ECO:0000256" key="4">
    <source>
        <dbReference type="ARBA" id="ARBA00023125"/>
    </source>
</evidence>
<keyword evidence="3" id="KW-0805">Transcription regulation</keyword>
<feature type="region of interest" description="Disordered" evidence="6">
    <location>
        <begin position="86"/>
        <end position="109"/>
    </location>
</feature>
<comment type="similarity">
    <text evidence="1">In the C-terminal section; belongs to the class-I pyridoxal-phosphate-dependent aminotransferase family.</text>
</comment>
<evidence type="ECO:0000256" key="3">
    <source>
        <dbReference type="ARBA" id="ARBA00023015"/>
    </source>
</evidence>
<keyword evidence="5" id="KW-0804">Transcription</keyword>
<keyword evidence="8" id="KW-0808">Transferase</keyword>
<keyword evidence="4" id="KW-0238">DNA-binding</keyword>
<name>A0A9Q3VK38_9ACTN</name>
<accession>A0A9Q3VK38</accession>
<comment type="caution">
    <text evidence="8">The sequence shown here is derived from an EMBL/GenBank/DDBJ whole genome shotgun (WGS) entry which is preliminary data.</text>
</comment>
<dbReference type="CDD" id="cd00609">
    <property type="entry name" value="AAT_like"/>
    <property type="match status" value="1"/>
</dbReference>
<dbReference type="CDD" id="cd07377">
    <property type="entry name" value="WHTH_GntR"/>
    <property type="match status" value="1"/>
</dbReference>
<dbReference type="InterPro" id="IPR036388">
    <property type="entry name" value="WH-like_DNA-bd_sf"/>
</dbReference>
<evidence type="ECO:0000259" key="7">
    <source>
        <dbReference type="PROSITE" id="PS50949"/>
    </source>
</evidence>
<sequence>MRESQTNLASDLLLHLGQAADGPLHERVKRALRSAIRDGRIEVGTALPPSRQLAADLGCSRWAVTEAYGQLVAEGYLEARTGSATRVRWSNSPDDGSARRAPRQAPAARYDLAPGLPDLRAFPRRRWADAVRAQATNVAFTEFGYPPPGGHLRLRRLLAEYLGRSRSVSAAPQDVTVCTSVTDGVRRFCQALRARGITAVGVEEPGWTRLREVIRAAGMDVVPVRADGGGLRTDDLAAHPGLRAVLTTPAHQFPLGTVLAPDRRAALLQWARLVDGVVLEDDYDAEFRYDRRPVASLQGMDPSRVVLFKSLSKILSPALGIGWIVAPPHWTRELHEADQAATQPPPLDQLAFADLLESGAYDRHLRACRKRYRNRRDALVRALAEQLPDAPVSGIAAGLHLLLRLPTRVDTAIVVEAAAARSLRVADLAAYHATEGHADHGLVLGYGNLADGAVGEAVGLLCATIR</sequence>
<dbReference type="SMART" id="SM00345">
    <property type="entry name" value="HTH_GNTR"/>
    <property type="match status" value="1"/>
</dbReference>
<dbReference type="InterPro" id="IPR051446">
    <property type="entry name" value="HTH_trans_reg/aminotransferase"/>
</dbReference>
<dbReference type="GO" id="GO:0003700">
    <property type="term" value="F:DNA-binding transcription factor activity"/>
    <property type="evidence" value="ECO:0007669"/>
    <property type="project" value="InterPro"/>
</dbReference>
<evidence type="ECO:0000256" key="1">
    <source>
        <dbReference type="ARBA" id="ARBA00005384"/>
    </source>
</evidence>
<dbReference type="Gene3D" id="3.40.640.10">
    <property type="entry name" value="Type I PLP-dependent aspartate aminotransferase-like (Major domain)"/>
    <property type="match status" value="1"/>
</dbReference>
<dbReference type="InterPro" id="IPR015421">
    <property type="entry name" value="PyrdxlP-dep_Trfase_major"/>
</dbReference>
<dbReference type="GO" id="GO:0008483">
    <property type="term" value="F:transaminase activity"/>
    <property type="evidence" value="ECO:0007669"/>
    <property type="project" value="UniProtKB-KW"/>
</dbReference>
<dbReference type="GO" id="GO:0030170">
    <property type="term" value="F:pyridoxal phosphate binding"/>
    <property type="evidence" value="ECO:0007669"/>
    <property type="project" value="InterPro"/>
</dbReference>
<dbReference type="RefSeq" id="WP_232646201.1">
    <property type="nucleotide sequence ID" value="NZ_JAJSBI010000001.1"/>
</dbReference>
<evidence type="ECO:0000313" key="8">
    <source>
        <dbReference type="EMBL" id="MCD9872320.1"/>
    </source>
</evidence>
<dbReference type="PANTHER" id="PTHR46577:SF1">
    <property type="entry name" value="HTH-TYPE TRANSCRIPTIONAL REGULATORY PROTEIN GABR"/>
    <property type="match status" value="1"/>
</dbReference>
<evidence type="ECO:0000256" key="5">
    <source>
        <dbReference type="ARBA" id="ARBA00023163"/>
    </source>
</evidence>
<dbReference type="Gene3D" id="1.10.10.10">
    <property type="entry name" value="Winged helix-like DNA-binding domain superfamily/Winged helix DNA-binding domain"/>
    <property type="match status" value="1"/>
</dbReference>
<dbReference type="EMBL" id="JAJSBI010000001">
    <property type="protein sequence ID" value="MCD9872320.1"/>
    <property type="molecule type" value="Genomic_DNA"/>
</dbReference>
<dbReference type="PANTHER" id="PTHR46577">
    <property type="entry name" value="HTH-TYPE TRANSCRIPTIONAL REGULATORY PROTEIN GABR"/>
    <property type="match status" value="1"/>
</dbReference>
<dbReference type="AlphaFoldDB" id="A0A9Q3VK38"/>
<proteinExistence type="inferred from homology"/>
<dbReference type="Proteomes" id="UP001108029">
    <property type="component" value="Unassembled WGS sequence"/>
</dbReference>
<protein>
    <submittedName>
        <fullName evidence="8">PLP-dependent aminotransferase family protein</fullName>
    </submittedName>
</protein>
<dbReference type="PROSITE" id="PS50949">
    <property type="entry name" value="HTH_GNTR"/>
    <property type="match status" value="1"/>
</dbReference>
<reference evidence="8" key="1">
    <citation type="submission" date="2021-12" db="EMBL/GenBank/DDBJ databases">
        <authorList>
            <person name="Lee J.-H."/>
            <person name="Kim S.-B."/>
        </authorList>
    </citation>
    <scope>NUCLEOTIDE SEQUENCE</scope>
    <source>
        <strain evidence="8">NR30</strain>
    </source>
</reference>
<keyword evidence="9" id="KW-1185">Reference proteome</keyword>
<dbReference type="SUPFAM" id="SSF46785">
    <property type="entry name" value="Winged helix' DNA-binding domain"/>
    <property type="match status" value="1"/>
</dbReference>
<organism evidence="8 9">
    <name type="scientific">Streptomyces guryensis</name>
    <dbReference type="NCBI Taxonomy" id="2886947"/>
    <lineage>
        <taxon>Bacteria</taxon>
        <taxon>Bacillati</taxon>
        <taxon>Actinomycetota</taxon>
        <taxon>Actinomycetes</taxon>
        <taxon>Kitasatosporales</taxon>
        <taxon>Streptomycetaceae</taxon>
        <taxon>Streptomyces</taxon>
    </lineage>
</organism>
<evidence type="ECO:0000256" key="6">
    <source>
        <dbReference type="SAM" id="MobiDB-lite"/>
    </source>
</evidence>
<evidence type="ECO:0000313" key="9">
    <source>
        <dbReference type="Proteomes" id="UP001108029"/>
    </source>
</evidence>
<keyword evidence="2" id="KW-0663">Pyridoxal phosphate</keyword>
<dbReference type="SUPFAM" id="SSF53383">
    <property type="entry name" value="PLP-dependent transferases"/>
    <property type="match status" value="1"/>
</dbReference>
<dbReference type="GO" id="GO:0003677">
    <property type="term" value="F:DNA binding"/>
    <property type="evidence" value="ECO:0007669"/>
    <property type="project" value="UniProtKB-KW"/>
</dbReference>
<dbReference type="InterPro" id="IPR004839">
    <property type="entry name" value="Aminotransferase_I/II_large"/>
</dbReference>